<keyword evidence="1" id="KW-0175">Coiled coil</keyword>
<dbReference type="AlphaFoldDB" id="A0A1Y1JN04"/>
<comment type="caution">
    <text evidence="2">The sequence shown here is derived from an EMBL/GenBank/DDBJ whole genome shotgun (WGS) entry which is preliminary data.</text>
</comment>
<keyword evidence="3" id="KW-1185">Reference proteome</keyword>
<dbReference type="EMBL" id="BDQF01000012">
    <property type="protein sequence ID" value="GAW81773.1"/>
    <property type="molecule type" value="Genomic_DNA"/>
</dbReference>
<reference evidence="3" key="1">
    <citation type="submission" date="2017-04" db="EMBL/GenBank/DDBJ databases">
        <title>Plasmodium gonderi genome.</title>
        <authorList>
            <person name="Arisue N."/>
            <person name="Honma H."/>
            <person name="Kawai S."/>
            <person name="Tougan T."/>
            <person name="Tanabe K."/>
            <person name="Horii T."/>
        </authorList>
    </citation>
    <scope>NUCLEOTIDE SEQUENCE [LARGE SCALE GENOMIC DNA]</scope>
    <source>
        <strain evidence="3">ATCC 30045</strain>
    </source>
</reference>
<evidence type="ECO:0000313" key="3">
    <source>
        <dbReference type="Proteomes" id="UP000195521"/>
    </source>
</evidence>
<sequence>MQNAWNKFNKAMQNIQNVILTDDDDSLFLNEKCLSVNDDKSGVNDEDNLTKREETDYGNSSVKLLSQTTSSLKNTLFKISSPCSGDDKEKNLIDTKNILYEEIVKNINLCNNLLKNEKVQLLVNEYQINYNISVYEKEEKNDLLLLNYVCINKYILFILTKFLNINLIDKMEFIHMNKEEYDNNIYHLFLNILSAGGNIHEHDNRKDTLFLNHNYKMNYLKSDNSNQYEVETKEEKHLNLKYKGEEQVINSHQTAPQELSNSSQYKEETFHVSYQNHEKDITNGNINTHHHEMHTYKCTGHDNDYHLNSSSAAKREDDNHKNYEKYNEKYDTFYSCVDKGNVQSEYTKDVVIIEQDGNKRATHRSNCENNVSYNSLDDYKNNFYQNNETPPNYTNNYLSCNKSMKTNEEPIYGTELNRIIEFFPPKVSLTECKEDDFCINEMKIDLKNVIKSMKEENNVKIDLLNDRIKYLESEIIKNKERMITFQKLKEDVEKYKKEINNKNKIIEDVVREKGFLQNDINVMQTKLEHSTKIYEDKKKLTKYCQENHVDKQLVMEMLKNSRDSLKATNIKNQVFLILCDILGIKNVIQGVQQEKTISDQFLEFLDQETKDP</sequence>
<dbReference type="RefSeq" id="XP_028544362.1">
    <property type="nucleotide sequence ID" value="XM_028688561.1"/>
</dbReference>
<gene>
    <name evidence="2" type="ORF">PGO_112230</name>
</gene>
<proteinExistence type="predicted"/>
<dbReference type="OrthoDB" id="392772at2759"/>
<protein>
    <submittedName>
        <fullName evidence="2">Uncharacterized protein</fullName>
    </submittedName>
</protein>
<feature type="coiled-coil region" evidence="1">
    <location>
        <begin position="485"/>
        <end position="512"/>
    </location>
</feature>
<name>A0A1Y1JN04_PLAGO</name>
<evidence type="ECO:0000256" key="1">
    <source>
        <dbReference type="SAM" id="Coils"/>
    </source>
</evidence>
<evidence type="ECO:0000313" key="2">
    <source>
        <dbReference type="EMBL" id="GAW81773.1"/>
    </source>
</evidence>
<accession>A0A1Y1JN04</accession>
<dbReference type="GeneID" id="39748502"/>
<dbReference type="Proteomes" id="UP000195521">
    <property type="component" value="Unassembled WGS sequence"/>
</dbReference>
<organism evidence="2 3">
    <name type="scientific">Plasmodium gonderi</name>
    <dbReference type="NCBI Taxonomy" id="77519"/>
    <lineage>
        <taxon>Eukaryota</taxon>
        <taxon>Sar</taxon>
        <taxon>Alveolata</taxon>
        <taxon>Apicomplexa</taxon>
        <taxon>Aconoidasida</taxon>
        <taxon>Haemosporida</taxon>
        <taxon>Plasmodiidae</taxon>
        <taxon>Plasmodium</taxon>
        <taxon>Plasmodium (Plasmodium)</taxon>
    </lineage>
</organism>
<dbReference type="OMA" id="ECREEDF"/>